<feature type="compositionally biased region" description="Basic residues" evidence="1">
    <location>
        <begin position="1"/>
        <end position="16"/>
    </location>
</feature>
<evidence type="ECO:0000256" key="1">
    <source>
        <dbReference type="SAM" id="MobiDB-lite"/>
    </source>
</evidence>
<proteinExistence type="predicted"/>
<dbReference type="EMBL" id="LLXZ01000227">
    <property type="protein sequence ID" value="KRQ93305.1"/>
    <property type="molecule type" value="Genomic_DNA"/>
</dbReference>
<dbReference type="AlphaFoldDB" id="A0A0R3KCR9"/>
<dbReference type="RefSeq" id="WP_057840801.1">
    <property type="nucleotide sequence ID" value="NZ_LLXZ01000227.1"/>
</dbReference>
<dbReference type="OrthoDB" id="9910654at2"/>
<protein>
    <submittedName>
        <fullName evidence="2">Uncharacterized protein</fullName>
    </submittedName>
</protein>
<gene>
    <name evidence="2" type="ORF">CQ12_22480</name>
</gene>
<accession>A0A0R3KCR9</accession>
<dbReference type="Proteomes" id="UP000050863">
    <property type="component" value="Unassembled WGS sequence"/>
</dbReference>
<sequence length="60" mass="7123">MHTRSKRYVRRQRGRQKAADRRARAKYGPSTRSENRLAFQVAAGLKKRWPNVLPFSIQLR</sequence>
<evidence type="ECO:0000313" key="3">
    <source>
        <dbReference type="Proteomes" id="UP000050863"/>
    </source>
</evidence>
<keyword evidence="3" id="KW-1185">Reference proteome</keyword>
<name>A0A0R3KCR9_9BRAD</name>
<evidence type="ECO:0000313" key="2">
    <source>
        <dbReference type="EMBL" id="KRQ93305.1"/>
    </source>
</evidence>
<feature type="region of interest" description="Disordered" evidence="1">
    <location>
        <begin position="1"/>
        <end position="33"/>
    </location>
</feature>
<organism evidence="2 3">
    <name type="scientific">Bradyrhizobium jicamae</name>
    <dbReference type="NCBI Taxonomy" id="280332"/>
    <lineage>
        <taxon>Bacteria</taxon>
        <taxon>Pseudomonadati</taxon>
        <taxon>Pseudomonadota</taxon>
        <taxon>Alphaproteobacteria</taxon>
        <taxon>Hyphomicrobiales</taxon>
        <taxon>Nitrobacteraceae</taxon>
        <taxon>Bradyrhizobium</taxon>
    </lineage>
</organism>
<reference evidence="2 3" key="1">
    <citation type="submission" date="2014-03" db="EMBL/GenBank/DDBJ databases">
        <title>Bradyrhizobium valentinum sp. nov., isolated from effective nodules of Lupinus mariae-josephae, a lupine endemic of basic-lime soils in Eastern Spain.</title>
        <authorList>
            <person name="Duran D."/>
            <person name="Rey L."/>
            <person name="Navarro A."/>
            <person name="Busquets A."/>
            <person name="Imperial J."/>
            <person name="Ruiz-Argueso T."/>
        </authorList>
    </citation>
    <scope>NUCLEOTIDE SEQUENCE [LARGE SCALE GENOMIC DNA]</scope>
    <source>
        <strain evidence="2 3">PAC68</strain>
    </source>
</reference>
<comment type="caution">
    <text evidence="2">The sequence shown here is derived from an EMBL/GenBank/DDBJ whole genome shotgun (WGS) entry which is preliminary data.</text>
</comment>